<dbReference type="FunFam" id="1.20.1250.20:FF:000073">
    <property type="entry name" value="MFS myo-inositol transporter, putative"/>
    <property type="match status" value="1"/>
</dbReference>
<evidence type="ECO:0000256" key="11">
    <source>
        <dbReference type="SAM" id="Phobius"/>
    </source>
</evidence>
<feature type="transmembrane region" description="Helical" evidence="11">
    <location>
        <begin position="413"/>
        <end position="432"/>
    </location>
</feature>
<dbReference type="PRINTS" id="PR00171">
    <property type="entry name" value="SUGRTRNSPORT"/>
</dbReference>
<keyword evidence="4" id="KW-1003">Cell membrane</keyword>
<feature type="transmembrane region" description="Helical" evidence="11">
    <location>
        <begin position="519"/>
        <end position="544"/>
    </location>
</feature>
<keyword evidence="6 11" id="KW-1133">Transmembrane helix</keyword>
<dbReference type="InterPro" id="IPR005829">
    <property type="entry name" value="Sugar_transporter_CS"/>
</dbReference>
<evidence type="ECO:0000313" key="14">
    <source>
        <dbReference type="Proteomes" id="UP000092666"/>
    </source>
</evidence>
<dbReference type="PROSITE" id="PS00217">
    <property type="entry name" value="SUGAR_TRANSPORT_2"/>
    <property type="match status" value="1"/>
</dbReference>
<dbReference type="PANTHER" id="PTHR48020">
    <property type="entry name" value="PROTON MYO-INOSITOL COTRANSPORTER"/>
    <property type="match status" value="1"/>
</dbReference>
<dbReference type="NCBIfam" id="TIGR00879">
    <property type="entry name" value="SP"/>
    <property type="match status" value="1"/>
</dbReference>
<feature type="domain" description="Major facilitator superfamily (MFS) profile" evidence="12">
    <location>
        <begin position="131"/>
        <end position="575"/>
    </location>
</feature>
<dbReference type="PROSITE" id="PS00216">
    <property type="entry name" value="SUGAR_TRANSPORT_1"/>
    <property type="match status" value="1"/>
</dbReference>
<dbReference type="PROSITE" id="PS50850">
    <property type="entry name" value="MFS"/>
    <property type="match status" value="1"/>
</dbReference>
<feature type="transmembrane region" description="Helical" evidence="11">
    <location>
        <begin position="124"/>
        <end position="144"/>
    </location>
</feature>
<evidence type="ECO:0000256" key="7">
    <source>
        <dbReference type="ARBA" id="ARBA00023136"/>
    </source>
</evidence>
<proteinExistence type="inferred from homology"/>
<feature type="transmembrane region" description="Helical" evidence="11">
    <location>
        <begin position="222"/>
        <end position="245"/>
    </location>
</feature>
<accession>A0A1B9GIX9</accession>
<dbReference type="PANTHER" id="PTHR48020:SF12">
    <property type="entry name" value="PROTON MYO-INOSITOL COTRANSPORTER"/>
    <property type="match status" value="1"/>
</dbReference>
<dbReference type="GO" id="GO:0005886">
    <property type="term" value="C:plasma membrane"/>
    <property type="evidence" value="ECO:0007669"/>
    <property type="project" value="UniProtKB-SubCell"/>
</dbReference>
<reference evidence="14" key="2">
    <citation type="submission" date="2013-12" db="EMBL/GenBank/DDBJ databases">
        <title>Evolution of pathogenesis and genome organization in the Tremellales.</title>
        <authorList>
            <person name="Cuomo C."/>
            <person name="Litvintseva A."/>
            <person name="Heitman J."/>
            <person name="Chen Y."/>
            <person name="Sun S."/>
            <person name="Springer D."/>
            <person name="Dromer F."/>
            <person name="Young S."/>
            <person name="Zeng Q."/>
            <person name="Chapman S."/>
            <person name="Gujja S."/>
            <person name="Saif S."/>
            <person name="Birren B."/>
        </authorList>
    </citation>
    <scope>NUCLEOTIDE SEQUENCE [LARGE SCALE GENOMIC DNA]</scope>
    <source>
        <strain evidence="14">BCC8398</strain>
    </source>
</reference>
<dbReference type="InterPro" id="IPR020846">
    <property type="entry name" value="MFS_dom"/>
</dbReference>
<comment type="catalytic activity">
    <reaction evidence="8">
        <text>myo-inositol(out) + H(+)(out) = myo-inositol(in) + H(+)(in)</text>
        <dbReference type="Rhea" id="RHEA:60364"/>
        <dbReference type="ChEBI" id="CHEBI:15378"/>
        <dbReference type="ChEBI" id="CHEBI:17268"/>
    </reaction>
</comment>
<evidence type="ECO:0000256" key="1">
    <source>
        <dbReference type="ARBA" id="ARBA00004651"/>
    </source>
</evidence>
<keyword evidence="5 11" id="KW-0812">Transmembrane</keyword>
<dbReference type="InterPro" id="IPR003663">
    <property type="entry name" value="Sugar/inositol_transpt"/>
</dbReference>
<dbReference type="GO" id="GO:1904679">
    <property type="term" value="P:myo-inositol import across plasma membrane"/>
    <property type="evidence" value="ECO:0007669"/>
    <property type="project" value="UniProtKB-ARBA"/>
</dbReference>
<reference evidence="13 14" key="1">
    <citation type="submission" date="2013-07" db="EMBL/GenBank/DDBJ databases">
        <title>The Genome Sequence of Cryptococcus heveanensis BCC8398.</title>
        <authorList>
            <consortium name="The Broad Institute Genome Sequencing Platform"/>
            <person name="Cuomo C."/>
            <person name="Litvintseva A."/>
            <person name="Chen Y."/>
            <person name="Heitman J."/>
            <person name="Sun S."/>
            <person name="Springer D."/>
            <person name="Dromer F."/>
            <person name="Young S.K."/>
            <person name="Zeng Q."/>
            <person name="Gargeya S."/>
            <person name="Fitzgerald M."/>
            <person name="Abouelleil A."/>
            <person name="Alvarado L."/>
            <person name="Berlin A.M."/>
            <person name="Chapman S.B."/>
            <person name="Dewar J."/>
            <person name="Goldberg J."/>
            <person name="Griggs A."/>
            <person name="Gujja S."/>
            <person name="Hansen M."/>
            <person name="Howarth C."/>
            <person name="Imamovic A."/>
            <person name="Larimer J."/>
            <person name="McCowan C."/>
            <person name="Murphy C."/>
            <person name="Pearson M."/>
            <person name="Priest M."/>
            <person name="Roberts A."/>
            <person name="Saif S."/>
            <person name="Shea T."/>
            <person name="Sykes S."/>
            <person name="Wortman J."/>
            <person name="Nusbaum C."/>
            <person name="Birren B."/>
        </authorList>
    </citation>
    <scope>NUCLEOTIDE SEQUENCE [LARGE SCALE GENOMIC DNA]</scope>
    <source>
        <strain evidence="13 14">BCC8398</strain>
    </source>
</reference>
<feature type="region of interest" description="Disordered" evidence="10">
    <location>
        <begin position="1"/>
        <end position="72"/>
    </location>
</feature>
<keyword evidence="14" id="KW-1185">Reference proteome</keyword>
<evidence type="ECO:0000256" key="2">
    <source>
        <dbReference type="ARBA" id="ARBA00010992"/>
    </source>
</evidence>
<dbReference type="OrthoDB" id="6339427at2759"/>
<dbReference type="InterPro" id="IPR005828">
    <property type="entry name" value="MFS_sugar_transport-like"/>
</dbReference>
<feature type="transmembrane region" description="Helical" evidence="11">
    <location>
        <begin position="198"/>
        <end position="216"/>
    </location>
</feature>
<name>A0A1B9GIX9_9TREE</name>
<feature type="transmembrane region" description="Helical" evidence="11">
    <location>
        <begin position="285"/>
        <end position="307"/>
    </location>
</feature>
<feature type="compositionally biased region" description="Low complexity" evidence="10">
    <location>
        <begin position="1"/>
        <end position="17"/>
    </location>
</feature>
<evidence type="ECO:0000256" key="5">
    <source>
        <dbReference type="ARBA" id="ARBA00022692"/>
    </source>
</evidence>
<gene>
    <name evidence="13" type="ORF">I316_07321</name>
</gene>
<evidence type="ECO:0000256" key="6">
    <source>
        <dbReference type="ARBA" id="ARBA00022989"/>
    </source>
</evidence>
<evidence type="ECO:0000256" key="3">
    <source>
        <dbReference type="ARBA" id="ARBA00022448"/>
    </source>
</evidence>
<sequence>MSRASSSSSPLNSSTSSPQHRTRHPHPQIASLSFPSSLDDDEEQDHKTERPFITSGERSPSPVVSRKDDMLPRDEDEDAFTVAIGDHAGMISGHGLSFEPEYGDEEEEYEVDESMVAVEGKDSVTTFVWVLVCAAAISGLLFGYDTAAISGVLVSIGIDLGSALTDWEKELITSSTTFGALIGGLLAGGLSDYTGRKMVIVIANIVFILGSLIQGTCNSVNPMIWGRFVVGLGVGLASCIVPLYIGELAPTRVRGKLVTINAVVVTFGQVVAYGIGSAFQNVDGGWRWIVGLGSVPAIVQLAMIGFLPESPRILLLRSKIPEAHCILSKIYPLADSYQIDRKVKIMRKAVQQSRDVTERTTFGQRLRSLNLVGGNRRALIVGCALQALQQFSGFNTLMYYSATIFSVLGFKNATAVGSMVATVNFLFTLVALRIVDPLGRRKTMLWTLPIMVVALGLISFYLNRLTSQTGGVLVEGSDYPRSMALCVLFSMLLYVAGYATGLGNIPWQQGELFKLELRGIGASISTATCWTGNLIIAGTFLSLMNAITPAGAFILYAFFCVLGWTFCYYCYPETSGLSLEEVSFVFGHDFGIERSEHLRREKKTGRVKSEENERLIGRGIDGHTHRAIT</sequence>
<comment type="similarity">
    <text evidence="2 9">Belongs to the major facilitator superfamily. Sugar transporter (TC 2.A.1.1) family.</text>
</comment>
<evidence type="ECO:0000256" key="4">
    <source>
        <dbReference type="ARBA" id="ARBA00022475"/>
    </source>
</evidence>
<feature type="transmembrane region" description="Helical" evidence="11">
    <location>
        <begin position="171"/>
        <end position="191"/>
    </location>
</feature>
<comment type="subcellular location">
    <subcellularLocation>
        <location evidence="1">Cell membrane</location>
        <topology evidence="1">Multi-pass membrane protein</topology>
    </subcellularLocation>
</comment>
<evidence type="ECO:0000256" key="8">
    <source>
        <dbReference type="ARBA" id="ARBA00049119"/>
    </source>
</evidence>
<organism evidence="13 14">
    <name type="scientific">Kwoniella heveanensis BCC8398</name>
    <dbReference type="NCBI Taxonomy" id="1296120"/>
    <lineage>
        <taxon>Eukaryota</taxon>
        <taxon>Fungi</taxon>
        <taxon>Dikarya</taxon>
        <taxon>Basidiomycota</taxon>
        <taxon>Agaricomycotina</taxon>
        <taxon>Tremellomycetes</taxon>
        <taxon>Tremellales</taxon>
        <taxon>Cryptococcaceae</taxon>
        <taxon>Kwoniella</taxon>
    </lineage>
</organism>
<dbReference type="GO" id="GO:0005365">
    <property type="term" value="F:myo-inositol transmembrane transporter activity"/>
    <property type="evidence" value="ECO:0007669"/>
    <property type="project" value="UniProtKB-ARBA"/>
</dbReference>
<feature type="transmembrane region" description="Helical" evidence="11">
    <location>
        <begin position="444"/>
        <end position="462"/>
    </location>
</feature>
<feature type="transmembrane region" description="Helical" evidence="11">
    <location>
        <begin position="257"/>
        <end position="279"/>
    </location>
</feature>
<evidence type="ECO:0000313" key="13">
    <source>
        <dbReference type="EMBL" id="OCF31050.1"/>
    </source>
</evidence>
<dbReference type="Proteomes" id="UP000092666">
    <property type="component" value="Unassembled WGS sequence"/>
</dbReference>
<feature type="transmembrane region" description="Helical" evidence="11">
    <location>
        <begin position="550"/>
        <end position="571"/>
    </location>
</feature>
<dbReference type="InterPro" id="IPR050814">
    <property type="entry name" value="Myo-inositol_Transporter"/>
</dbReference>
<keyword evidence="3 9" id="KW-0813">Transport</keyword>
<dbReference type="Pfam" id="PF00083">
    <property type="entry name" value="Sugar_tr"/>
    <property type="match status" value="1"/>
</dbReference>
<dbReference type="EMBL" id="KV700138">
    <property type="protein sequence ID" value="OCF31050.1"/>
    <property type="molecule type" value="Genomic_DNA"/>
</dbReference>
<dbReference type="SUPFAM" id="SSF103473">
    <property type="entry name" value="MFS general substrate transporter"/>
    <property type="match status" value="1"/>
</dbReference>
<dbReference type="InterPro" id="IPR036259">
    <property type="entry name" value="MFS_trans_sf"/>
</dbReference>
<protein>
    <submittedName>
        <fullName evidence="13">MFS transporter, SP family, solute carrier family 2 (Myo-inositol transporter), member 13</fullName>
    </submittedName>
</protein>
<dbReference type="Gene3D" id="1.20.1250.20">
    <property type="entry name" value="MFS general substrate transporter like domains"/>
    <property type="match status" value="1"/>
</dbReference>
<evidence type="ECO:0000259" key="12">
    <source>
        <dbReference type="PROSITE" id="PS50850"/>
    </source>
</evidence>
<dbReference type="AlphaFoldDB" id="A0A1B9GIX9"/>
<keyword evidence="7 11" id="KW-0472">Membrane</keyword>
<evidence type="ECO:0000256" key="9">
    <source>
        <dbReference type="RuleBase" id="RU003346"/>
    </source>
</evidence>
<feature type="transmembrane region" description="Helical" evidence="11">
    <location>
        <begin position="482"/>
        <end position="507"/>
    </location>
</feature>
<evidence type="ECO:0000256" key="10">
    <source>
        <dbReference type="SAM" id="MobiDB-lite"/>
    </source>
</evidence>